<dbReference type="InterPro" id="IPR011057">
    <property type="entry name" value="Mss4-like_sf"/>
</dbReference>
<evidence type="ECO:0000256" key="2">
    <source>
        <dbReference type="ARBA" id="ARBA00022723"/>
    </source>
</evidence>
<keyword evidence="3" id="KW-0862">Zinc</keyword>
<accession>A0A2J6SDD4</accession>
<sequence>MSQTVRHGSCLCESIQFTVKGEPEKVLLCYCRDCSKNAGGPYQISAKFHATTVKIAKGEDLLRQFTIAKTNSGFEKHKIFCKACGCTLWTIPMSHAGEKYIVRTSLLDGGSVMRVL</sequence>
<keyword evidence="2" id="KW-0479">Metal-binding</keyword>
<reference evidence="6 7" key="1">
    <citation type="submission" date="2016-04" db="EMBL/GenBank/DDBJ databases">
        <title>A degradative enzymes factory behind the ericoid mycorrhizal symbiosis.</title>
        <authorList>
            <consortium name="DOE Joint Genome Institute"/>
            <person name="Martino E."/>
            <person name="Morin E."/>
            <person name="Grelet G."/>
            <person name="Kuo A."/>
            <person name="Kohler A."/>
            <person name="Daghino S."/>
            <person name="Barry K."/>
            <person name="Choi C."/>
            <person name="Cichocki N."/>
            <person name="Clum A."/>
            <person name="Copeland A."/>
            <person name="Hainaut M."/>
            <person name="Haridas S."/>
            <person name="Labutti K."/>
            <person name="Lindquist E."/>
            <person name="Lipzen A."/>
            <person name="Khouja H.-R."/>
            <person name="Murat C."/>
            <person name="Ohm R."/>
            <person name="Olson A."/>
            <person name="Spatafora J."/>
            <person name="Veneault-Fourrey C."/>
            <person name="Henrissat B."/>
            <person name="Grigoriev I."/>
            <person name="Martin F."/>
            <person name="Perotto S."/>
        </authorList>
    </citation>
    <scope>NUCLEOTIDE SEQUENCE [LARGE SCALE GENOMIC DNA]</scope>
    <source>
        <strain evidence="6 7">F</strain>
    </source>
</reference>
<dbReference type="PROSITE" id="PS51891">
    <property type="entry name" value="CENP_V_GFA"/>
    <property type="match status" value="1"/>
</dbReference>
<dbReference type="PANTHER" id="PTHR33337">
    <property type="entry name" value="GFA DOMAIN-CONTAINING PROTEIN"/>
    <property type="match status" value="1"/>
</dbReference>
<dbReference type="GO" id="GO:0016846">
    <property type="term" value="F:carbon-sulfur lyase activity"/>
    <property type="evidence" value="ECO:0007669"/>
    <property type="project" value="InterPro"/>
</dbReference>
<gene>
    <name evidence="6" type="ORF">L207DRAFT_595191</name>
</gene>
<evidence type="ECO:0000313" key="6">
    <source>
        <dbReference type="EMBL" id="PMD48771.1"/>
    </source>
</evidence>
<dbReference type="SUPFAM" id="SSF51316">
    <property type="entry name" value="Mss4-like"/>
    <property type="match status" value="1"/>
</dbReference>
<evidence type="ECO:0000313" key="7">
    <source>
        <dbReference type="Proteomes" id="UP000235786"/>
    </source>
</evidence>
<organism evidence="6 7">
    <name type="scientific">Hyaloscypha variabilis (strain UAMH 11265 / GT02V1 / F)</name>
    <name type="common">Meliniomyces variabilis</name>
    <dbReference type="NCBI Taxonomy" id="1149755"/>
    <lineage>
        <taxon>Eukaryota</taxon>
        <taxon>Fungi</taxon>
        <taxon>Dikarya</taxon>
        <taxon>Ascomycota</taxon>
        <taxon>Pezizomycotina</taxon>
        <taxon>Leotiomycetes</taxon>
        <taxon>Helotiales</taxon>
        <taxon>Hyaloscyphaceae</taxon>
        <taxon>Hyaloscypha</taxon>
        <taxon>Hyaloscypha variabilis</taxon>
    </lineage>
</organism>
<dbReference type="InterPro" id="IPR006913">
    <property type="entry name" value="CENP-V/GFA"/>
</dbReference>
<dbReference type="OrthoDB" id="406544at2759"/>
<dbReference type="EMBL" id="KZ613937">
    <property type="protein sequence ID" value="PMD48771.1"/>
    <property type="molecule type" value="Genomic_DNA"/>
</dbReference>
<proteinExistence type="inferred from homology"/>
<feature type="domain" description="CENP-V/GFA" evidence="5">
    <location>
        <begin position="6"/>
        <end position="116"/>
    </location>
</feature>
<evidence type="ECO:0000256" key="1">
    <source>
        <dbReference type="ARBA" id="ARBA00005495"/>
    </source>
</evidence>
<keyword evidence="7" id="KW-1185">Reference proteome</keyword>
<evidence type="ECO:0000256" key="3">
    <source>
        <dbReference type="ARBA" id="ARBA00022833"/>
    </source>
</evidence>
<dbReference type="Gene3D" id="3.90.1590.10">
    <property type="entry name" value="glutathione-dependent formaldehyde- activating enzyme (gfa)"/>
    <property type="match status" value="1"/>
</dbReference>
<name>A0A2J6SDD4_HYAVF</name>
<dbReference type="Proteomes" id="UP000235786">
    <property type="component" value="Unassembled WGS sequence"/>
</dbReference>
<dbReference type="Pfam" id="PF04828">
    <property type="entry name" value="GFA"/>
    <property type="match status" value="1"/>
</dbReference>
<dbReference type="AlphaFoldDB" id="A0A2J6SDD4"/>
<evidence type="ECO:0000256" key="4">
    <source>
        <dbReference type="ARBA" id="ARBA00023239"/>
    </source>
</evidence>
<dbReference type="PANTHER" id="PTHR33337:SF30">
    <property type="entry name" value="DUF636 DOMAIN PROTEIN (AFU_ORTHOLOGUE AFUA_1G03180)"/>
    <property type="match status" value="1"/>
</dbReference>
<keyword evidence="4" id="KW-0456">Lyase</keyword>
<evidence type="ECO:0000259" key="5">
    <source>
        <dbReference type="PROSITE" id="PS51891"/>
    </source>
</evidence>
<dbReference type="GO" id="GO:0046872">
    <property type="term" value="F:metal ion binding"/>
    <property type="evidence" value="ECO:0007669"/>
    <property type="project" value="UniProtKB-KW"/>
</dbReference>
<comment type="similarity">
    <text evidence="1">Belongs to the Gfa family.</text>
</comment>
<protein>
    <recommendedName>
        <fullName evidence="5">CENP-V/GFA domain-containing protein</fullName>
    </recommendedName>
</protein>